<dbReference type="PROSITE" id="PS51560">
    <property type="entry name" value="SAM_MT_NNT1"/>
    <property type="match status" value="1"/>
</dbReference>
<reference evidence="6 7" key="1">
    <citation type="submission" date="2017-10" db="EMBL/GenBank/DDBJ databases">
        <title>Development of genomic resources for the powdery mildew, Erysiphe pulchra.</title>
        <authorList>
            <person name="Wadl P.A."/>
            <person name="Mack B.M."/>
            <person name="Moore G."/>
            <person name="Beltz S.B."/>
        </authorList>
    </citation>
    <scope>NUCLEOTIDE SEQUENCE [LARGE SCALE GENOMIC DNA]</scope>
    <source>
        <strain evidence="6">Cflorida</strain>
    </source>
</reference>
<comment type="function">
    <text evidence="5">S-adenosyl-L-methionine-dependent protein methyltransferase that trimethylates the N-terminal glycine 'Gly-2' of elongation factor 1-alpha, before also catalyzing the mono- and dimethylation of 'Lys-3'.</text>
</comment>
<protein>
    <recommendedName>
        <fullName evidence="5">Protein N-terminal and lysine N-methyltransferase EFM7</fullName>
        <ecNumber evidence="5">2.1.1.-</ecNumber>
    </recommendedName>
    <alternativeName>
        <fullName evidence="5">Elongation factor methyltransferase 7</fullName>
    </alternativeName>
</protein>
<comment type="caution">
    <text evidence="6">The sequence shown here is derived from an EMBL/GenBank/DDBJ whole genome shotgun (WGS) entry which is preliminary data.</text>
</comment>
<accession>A0A2S4PKI5</accession>
<dbReference type="Pfam" id="PF10294">
    <property type="entry name" value="Methyltransf_16"/>
    <property type="match status" value="1"/>
</dbReference>
<keyword evidence="7" id="KW-1185">Reference proteome</keyword>
<evidence type="ECO:0000256" key="1">
    <source>
        <dbReference type="ARBA" id="ARBA00022490"/>
    </source>
</evidence>
<dbReference type="HAMAP" id="MF_03223">
    <property type="entry name" value="Methyltr_EFM7"/>
    <property type="match status" value="1"/>
</dbReference>
<feature type="binding site" evidence="5">
    <location>
        <begin position="95"/>
        <end position="97"/>
    </location>
    <ligand>
        <name>S-adenosyl-L-methionine</name>
        <dbReference type="ChEBI" id="CHEBI:59789"/>
    </ligand>
</feature>
<dbReference type="Gene3D" id="3.40.50.150">
    <property type="entry name" value="Vaccinia Virus protein VP39"/>
    <property type="match status" value="1"/>
</dbReference>
<feature type="binding site" evidence="5">
    <location>
        <position position="182"/>
    </location>
    <ligand>
        <name>S-adenosyl-L-methionine</name>
        <dbReference type="ChEBI" id="CHEBI:59789"/>
    </ligand>
</feature>
<comment type="subcellular location">
    <subcellularLocation>
        <location evidence="5">Cytoplasm</location>
    </subcellularLocation>
</comment>
<gene>
    <name evidence="5" type="primary">EFM7</name>
    <name evidence="6" type="ORF">EPUL_005155</name>
</gene>
<dbReference type="InterPro" id="IPR029063">
    <property type="entry name" value="SAM-dependent_MTases_sf"/>
</dbReference>
<evidence type="ECO:0000313" key="6">
    <source>
        <dbReference type="EMBL" id="POS82552.1"/>
    </source>
</evidence>
<sequence>MCSQRQNENQDHGIEIETEESLDLELFRDPPDYYPPSPPPTTEIYTFLSGHTVKVDLIGHSPLWGHYLWNAGRVISSYLELHPGLVRGKKVLELGAGAGLPSLVCAHLEAECVVATDYPDAALIENLKRNIESFKNKAEKSGDVKSRILVEGHCWGENCQNILNHVIVSDGEKPGFDVLVLADLLFNHSEHEKLLATVQSTLKKQEDAEALVFFTPYRPWLLEKDLMFFDKVRASGMRVEKILEEKMEKVMFEKDRGDEELRKTIFGYSVKWEL</sequence>
<feature type="binding site" evidence="5">
    <location>
        <position position="117"/>
    </location>
    <ligand>
        <name>S-adenosyl-L-methionine</name>
        <dbReference type="ChEBI" id="CHEBI:59789"/>
    </ligand>
</feature>
<feature type="binding site" evidence="5">
    <location>
        <position position="155"/>
    </location>
    <ligand>
        <name>S-adenosyl-L-methionine</name>
        <dbReference type="ChEBI" id="CHEBI:59789"/>
    </ligand>
</feature>
<dbReference type="InterPro" id="IPR025784">
    <property type="entry name" value="EFM7"/>
</dbReference>
<keyword evidence="3 5" id="KW-0808">Transferase</keyword>
<dbReference type="PANTHER" id="PTHR14614:SF10">
    <property type="entry name" value="PROTEIN N-TERMINAL AND LYSINE N-METHYLTRANSFERASE EFM7"/>
    <property type="match status" value="1"/>
</dbReference>
<evidence type="ECO:0000313" key="7">
    <source>
        <dbReference type="Proteomes" id="UP000237438"/>
    </source>
</evidence>
<dbReference type="PANTHER" id="PTHR14614">
    <property type="entry name" value="HEPATOCELLULAR CARCINOMA-ASSOCIATED ANTIGEN"/>
    <property type="match status" value="1"/>
</dbReference>
<keyword evidence="4 5" id="KW-0949">S-adenosyl-L-methionine</keyword>
<name>A0A2S4PKI5_9PEZI</name>
<feature type="binding site" evidence="5">
    <location>
        <position position="69"/>
    </location>
    <ligand>
        <name>S-adenosyl-L-methionine</name>
        <dbReference type="ChEBI" id="CHEBI:59789"/>
    </ligand>
</feature>
<keyword evidence="2 5" id="KW-0489">Methyltransferase</keyword>
<comment type="similarity">
    <text evidence="5">Belongs to the class I-like SAM-binding methyltransferase superfamily. EFM7 family.</text>
</comment>
<dbReference type="GO" id="GO:0005737">
    <property type="term" value="C:cytoplasm"/>
    <property type="evidence" value="ECO:0007669"/>
    <property type="project" value="UniProtKB-SubCell"/>
</dbReference>
<dbReference type="SUPFAM" id="SSF53335">
    <property type="entry name" value="S-adenosyl-L-methionine-dependent methyltransferases"/>
    <property type="match status" value="1"/>
</dbReference>
<keyword evidence="1 5" id="KW-0963">Cytoplasm</keyword>
<dbReference type="EMBL" id="PEDP01002617">
    <property type="protein sequence ID" value="POS82552.1"/>
    <property type="molecule type" value="Genomic_DNA"/>
</dbReference>
<dbReference type="AlphaFoldDB" id="A0A2S4PKI5"/>
<evidence type="ECO:0000256" key="4">
    <source>
        <dbReference type="ARBA" id="ARBA00022691"/>
    </source>
</evidence>
<proteinExistence type="inferred from homology"/>
<organism evidence="6 7">
    <name type="scientific">Erysiphe pulchra</name>
    <dbReference type="NCBI Taxonomy" id="225359"/>
    <lineage>
        <taxon>Eukaryota</taxon>
        <taxon>Fungi</taxon>
        <taxon>Dikarya</taxon>
        <taxon>Ascomycota</taxon>
        <taxon>Pezizomycotina</taxon>
        <taxon>Leotiomycetes</taxon>
        <taxon>Erysiphales</taxon>
        <taxon>Erysiphaceae</taxon>
        <taxon>Erysiphe</taxon>
    </lineage>
</organism>
<dbReference type="InterPro" id="IPR019410">
    <property type="entry name" value="Methyltransf_16"/>
</dbReference>
<dbReference type="OrthoDB" id="46564at2759"/>
<dbReference type="GO" id="GO:0016279">
    <property type="term" value="F:protein-lysine N-methyltransferase activity"/>
    <property type="evidence" value="ECO:0007669"/>
    <property type="project" value="UniProtKB-UniRule"/>
</dbReference>
<evidence type="ECO:0000256" key="3">
    <source>
        <dbReference type="ARBA" id="ARBA00022679"/>
    </source>
</evidence>
<dbReference type="GO" id="GO:0071885">
    <property type="term" value="F:N-terminal protein N-methyltransferase activity"/>
    <property type="evidence" value="ECO:0007669"/>
    <property type="project" value="UniProtKB-UniRule"/>
</dbReference>
<evidence type="ECO:0000256" key="5">
    <source>
        <dbReference type="HAMAP-Rule" id="MF_03223"/>
    </source>
</evidence>
<dbReference type="STRING" id="225359.A0A2S4PKI5"/>
<dbReference type="Proteomes" id="UP000237438">
    <property type="component" value="Unassembled WGS sequence"/>
</dbReference>
<dbReference type="EC" id="2.1.1.-" evidence="5"/>
<evidence type="ECO:0000256" key="2">
    <source>
        <dbReference type="ARBA" id="ARBA00022603"/>
    </source>
</evidence>
<dbReference type="GO" id="GO:0032259">
    <property type="term" value="P:methylation"/>
    <property type="evidence" value="ECO:0007669"/>
    <property type="project" value="UniProtKB-KW"/>
</dbReference>